<protein>
    <submittedName>
        <fullName evidence="2">Uncharacterized protein</fullName>
    </submittedName>
</protein>
<evidence type="ECO:0000256" key="1">
    <source>
        <dbReference type="SAM" id="Phobius"/>
    </source>
</evidence>
<feature type="transmembrane region" description="Helical" evidence="1">
    <location>
        <begin position="37"/>
        <end position="55"/>
    </location>
</feature>
<evidence type="ECO:0000313" key="2">
    <source>
        <dbReference type="EMBL" id="PZX19531.1"/>
    </source>
</evidence>
<dbReference type="EMBL" id="QKZK01000004">
    <property type="protein sequence ID" value="PZX19531.1"/>
    <property type="molecule type" value="Genomic_DNA"/>
</dbReference>
<accession>A0A2W7NGJ4</accession>
<keyword evidence="1" id="KW-1133">Transmembrane helix</keyword>
<organism evidence="2 3">
    <name type="scientific">Breznakibacter xylanolyticus</name>
    <dbReference type="NCBI Taxonomy" id="990"/>
    <lineage>
        <taxon>Bacteria</taxon>
        <taxon>Pseudomonadati</taxon>
        <taxon>Bacteroidota</taxon>
        <taxon>Bacteroidia</taxon>
        <taxon>Marinilabiliales</taxon>
        <taxon>Marinilabiliaceae</taxon>
        <taxon>Breznakibacter</taxon>
    </lineage>
</organism>
<keyword evidence="1" id="KW-0812">Transmembrane</keyword>
<reference evidence="2 3" key="1">
    <citation type="submission" date="2018-06" db="EMBL/GenBank/DDBJ databases">
        <title>Genomic Encyclopedia of Archaeal and Bacterial Type Strains, Phase II (KMG-II): from individual species to whole genera.</title>
        <authorList>
            <person name="Goeker M."/>
        </authorList>
    </citation>
    <scope>NUCLEOTIDE SEQUENCE [LARGE SCALE GENOMIC DNA]</scope>
    <source>
        <strain evidence="2 3">DSM 6779</strain>
    </source>
</reference>
<sequence length="56" mass="6183">MFASCDATLGDTMASSTGETLKLLKFIKNSNSFAEEMFCHTFASFFLIGIFFNVIS</sequence>
<gene>
    <name evidence="2" type="ORF">LX69_00800</name>
</gene>
<name>A0A2W7NGJ4_9BACT</name>
<keyword evidence="3" id="KW-1185">Reference proteome</keyword>
<proteinExistence type="predicted"/>
<dbReference type="AlphaFoldDB" id="A0A2W7NGJ4"/>
<dbReference type="Proteomes" id="UP000249239">
    <property type="component" value="Unassembled WGS sequence"/>
</dbReference>
<keyword evidence="1" id="KW-0472">Membrane</keyword>
<comment type="caution">
    <text evidence="2">The sequence shown here is derived from an EMBL/GenBank/DDBJ whole genome shotgun (WGS) entry which is preliminary data.</text>
</comment>
<evidence type="ECO:0000313" key="3">
    <source>
        <dbReference type="Proteomes" id="UP000249239"/>
    </source>
</evidence>